<evidence type="ECO:0000256" key="1">
    <source>
        <dbReference type="ARBA" id="ARBA00022691"/>
    </source>
</evidence>
<dbReference type="InterPro" id="IPR058240">
    <property type="entry name" value="rSAM_sf"/>
</dbReference>
<dbReference type="SUPFAM" id="SSF102114">
    <property type="entry name" value="Radical SAM enzymes"/>
    <property type="match status" value="1"/>
</dbReference>
<feature type="domain" description="Radical SAM core" evidence="5">
    <location>
        <begin position="19"/>
        <end position="226"/>
    </location>
</feature>
<dbReference type="CDD" id="cd01335">
    <property type="entry name" value="Radical_SAM"/>
    <property type="match status" value="1"/>
</dbReference>
<dbReference type="GO" id="GO:0051536">
    <property type="term" value="F:iron-sulfur cluster binding"/>
    <property type="evidence" value="ECO:0007669"/>
    <property type="project" value="UniProtKB-KW"/>
</dbReference>
<reference evidence="6 7" key="1">
    <citation type="journal article" date="2010" name="Stand. Genomic Sci.">
        <title>Non-contiguous finished genome sequence of Aminomonas paucivorans type strain (GLU-3).</title>
        <authorList>
            <person name="Pitluck S."/>
            <person name="Yasawong M."/>
            <person name="Held B."/>
            <person name="Lapidus A."/>
            <person name="Nolan M."/>
            <person name="Copeland A."/>
            <person name="Lucas S."/>
            <person name="Del Rio T.G."/>
            <person name="Tice H."/>
            <person name="Cheng J.F."/>
            <person name="Chertkov O."/>
            <person name="Goodwin L."/>
            <person name="Tapia R."/>
            <person name="Han C."/>
            <person name="Liolios K."/>
            <person name="Ivanova N."/>
            <person name="Mavromatis K."/>
            <person name="Ovchinnikova G."/>
            <person name="Pati A."/>
            <person name="Chen A."/>
            <person name="Palaniappan K."/>
            <person name="Land M."/>
            <person name="Hauser L."/>
            <person name="Chang Y.J."/>
            <person name="Jeffries C.D."/>
            <person name="Pukall R."/>
            <person name="Spring S."/>
            <person name="Rohde M."/>
            <person name="Sikorski J."/>
            <person name="Goker M."/>
            <person name="Woyke T."/>
            <person name="Bristow J."/>
            <person name="Eisen J.A."/>
            <person name="Markowitz V."/>
            <person name="Hugenholtz P."/>
            <person name="Kyrpides N.C."/>
            <person name="Klenk H.P."/>
        </authorList>
    </citation>
    <scope>NUCLEOTIDE SEQUENCE [LARGE SCALE GENOMIC DNA]</scope>
    <source>
        <strain evidence="6 7">DSM 12260</strain>
    </source>
</reference>
<dbReference type="Gene3D" id="3.20.20.70">
    <property type="entry name" value="Aldolase class I"/>
    <property type="match status" value="1"/>
</dbReference>
<keyword evidence="1" id="KW-0949">S-adenosyl-L-methionine</keyword>
<keyword evidence="7" id="KW-1185">Reference proteome</keyword>
<dbReference type="PaxDb" id="584708-Apau_1025"/>
<dbReference type="AlphaFoldDB" id="E3CX02"/>
<keyword evidence="3" id="KW-0408">Iron</keyword>
<keyword evidence="4" id="KW-0411">Iron-sulfur</keyword>
<proteinExistence type="predicted"/>
<evidence type="ECO:0000256" key="4">
    <source>
        <dbReference type="ARBA" id="ARBA00023014"/>
    </source>
</evidence>
<dbReference type="STRING" id="584708.Apau_1025"/>
<dbReference type="Proteomes" id="UP000005096">
    <property type="component" value="Chromosome"/>
</dbReference>
<dbReference type="InterPro" id="IPR050377">
    <property type="entry name" value="Radical_SAM_PqqE_MftC-like"/>
</dbReference>
<sequence length="227" mass="24692">MGTVTSFEVGGYLPTSFLDWDGRVAAAVFTRGCNLRCPFCHNPELVLGRSESLDPEEILGDLRRRRDFLDGVAVSGGEPCLQSGLASFLRRVVDLGLGVKLDTNGTLPQVLEPLLEEGLVDQVALDVKAPWGLYDRLSGVEGAAEKVKASLALLHRSGVDYELRTTWVPALLSEADLLELRDQLEGEPRWVVQAFRPGRCLDPALDETAPASLDRMVVLLPGVTLRG</sequence>
<protein>
    <submittedName>
        <fullName evidence="6">Anaerobic ribonucleoside-triphosphate reductase activating protein</fullName>
    </submittedName>
</protein>
<dbReference type="GO" id="GO:0046872">
    <property type="term" value="F:metal ion binding"/>
    <property type="evidence" value="ECO:0007669"/>
    <property type="project" value="UniProtKB-KW"/>
</dbReference>
<organism evidence="6 7">
    <name type="scientific">Aminomonas paucivorans DSM 12260</name>
    <dbReference type="NCBI Taxonomy" id="584708"/>
    <lineage>
        <taxon>Bacteria</taxon>
        <taxon>Thermotogati</taxon>
        <taxon>Synergistota</taxon>
        <taxon>Synergistia</taxon>
        <taxon>Synergistales</taxon>
        <taxon>Synergistaceae</taxon>
        <taxon>Aminomonas</taxon>
    </lineage>
</organism>
<dbReference type="SFLD" id="SFLDG01094">
    <property type="entry name" value="Uncharacterised_Radical_SAM_Su"/>
    <property type="match status" value="1"/>
</dbReference>
<keyword evidence="2" id="KW-0479">Metal-binding</keyword>
<dbReference type="PANTHER" id="PTHR11228:SF27">
    <property type="entry name" value="GLYCYL-RADICAL ENZYME ACTIVATING ENZYME MJ1227-RELATED"/>
    <property type="match status" value="1"/>
</dbReference>
<evidence type="ECO:0000259" key="5">
    <source>
        <dbReference type="PROSITE" id="PS51918"/>
    </source>
</evidence>
<dbReference type="SFLD" id="SFLDS00029">
    <property type="entry name" value="Radical_SAM"/>
    <property type="match status" value="1"/>
</dbReference>
<name>E3CX02_9BACT</name>
<dbReference type="EMBL" id="CM001022">
    <property type="protein sequence ID" value="EFQ23452.1"/>
    <property type="molecule type" value="Genomic_DNA"/>
</dbReference>
<accession>E3CX02</accession>
<evidence type="ECO:0000313" key="6">
    <source>
        <dbReference type="EMBL" id="EFQ23452.1"/>
    </source>
</evidence>
<dbReference type="PROSITE" id="PS51918">
    <property type="entry name" value="RADICAL_SAM"/>
    <property type="match status" value="1"/>
</dbReference>
<dbReference type="PANTHER" id="PTHR11228">
    <property type="entry name" value="RADICAL SAM DOMAIN PROTEIN"/>
    <property type="match status" value="1"/>
</dbReference>
<evidence type="ECO:0000256" key="2">
    <source>
        <dbReference type="ARBA" id="ARBA00022723"/>
    </source>
</evidence>
<dbReference type="HOGENOM" id="CLU_078147_2_1_0"/>
<dbReference type="GO" id="GO:0003824">
    <property type="term" value="F:catalytic activity"/>
    <property type="evidence" value="ECO:0007669"/>
    <property type="project" value="InterPro"/>
</dbReference>
<dbReference type="eggNOG" id="COG1180">
    <property type="taxonomic scope" value="Bacteria"/>
</dbReference>
<dbReference type="InterPro" id="IPR013785">
    <property type="entry name" value="Aldolase_TIM"/>
</dbReference>
<dbReference type="InterPro" id="IPR007197">
    <property type="entry name" value="rSAM"/>
</dbReference>
<evidence type="ECO:0000313" key="7">
    <source>
        <dbReference type="Proteomes" id="UP000005096"/>
    </source>
</evidence>
<dbReference type="Pfam" id="PF04055">
    <property type="entry name" value="Radical_SAM"/>
    <property type="match status" value="1"/>
</dbReference>
<dbReference type="InterPro" id="IPR012840">
    <property type="entry name" value="NrdG2"/>
</dbReference>
<gene>
    <name evidence="6" type="ORF">Apau_1025</name>
</gene>
<dbReference type="NCBIfam" id="TIGR02495">
    <property type="entry name" value="NrdG2"/>
    <property type="match status" value="1"/>
</dbReference>
<evidence type="ECO:0000256" key="3">
    <source>
        <dbReference type="ARBA" id="ARBA00023004"/>
    </source>
</evidence>